<evidence type="ECO:0000313" key="3">
    <source>
        <dbReference type="Proteomes" id="UP000005551"/>
    </source>
</evidence>
<keyword evidence="3" id="KW-1185">Reference proteome</keyword>
<name>I5C0P6_9BACT</name>
<dbReference type="AlphaFoldDB" id="I5C0P6"/>
<feature type="domain" description="Reductase C-terminal" evidence="1">
    <location>
        <begin position="3"/>
        <end position="55"/>
    </location>
</feature>
<gene>
    <name evidence="2" type="ORF">A3SI_13372</name>
</gene>
<dbReference type="Proteomes" id="UP000005551">
    <property type="component" value="Unassembled WGS sequence"/>
</dbReference>
<evidence type="ECO:0000313" key="2">
    <source>
        <dbReference type="EMBL" id="EIM75398.1"/>
    </source>
</evidence>
<comment type="caution">
    <text evidence="2">The sequence shown here is derived from an EMBL/GenBank/DDBJ whole genome shotgun (WGS) entry which is preliminary data.</text>
</comment>
<proteinExistence type="predicted"/>
<reference evidence="2 3" key="1">
    <citation type="submission" date="2012-05" db="EMBL/GenBank/DDBJ databases">
        <title>Genome sequence of Nitritalea halalkaliphila LW7.</title>
        <authorList>
            <person name="Jangir P.K."/>
            <person name="Singh A."/>
            <person name="Shivaji S."/>
            <person name="Sharma R."/>
        </authorList>
    </citation>
    <scope>NUCLEOTIDE SEQUENCE [LARGE SCALE GENOMIC DNA]</scope>
    <source>
        <strain evidence="2 3">LW7</strain>
    </source>
</reference>
<accession>I5C0P6</accession>
<dbReference type="InterPro" id="IPR028202">
    <property type="entry name" value="Reductase_C"/>
</dbReference>
<dbReference type="InterPro" id="IPR016156">
    <property type="entry name" value="FAD/NAD-linked_Rdtase_dimer_sf"/>
</dbReference>
<evidence type="ECO:0000259" key="1">
    <source>
        <dbReference type="Pfam" id="PF14759"/>
    </source>
</evidence>
<organism evidence="2 3">
    <name type="scientific">Nitritalea halalkaliphila LW7</name>
    <dbReference type="NCBI Taxonomy" id="1189621"/>
    <lineage>
        <taxon>Bacteria</taxon>
        <taxon>Pseudomonadati</taxon>
        <taxon>Bacteroidota</taxon>
        <taxon>Cytophagia</taxon>
        <taxon>Cytophagales</taxon>
        <taxon>Cyclobacteriaceae</taxon>
        <taxon>Nitritalea</taxon>
    </lineage>
</organism>
<protein>
    <submittedName>
        <fullName evidence="2">Ferredoxin--NAD(+) reductase</fullName>
    </submittedName>
</protein>
<dbReference type="EMBL" id="AJYA01000030">
    <property type="protein sequence ID" value="EIM75398.1"/>
    <property type="molecule type" value="Genomic_DNA"/>
</dbReference>
<dbReference type="Gene3D" id="3.30.390.30">
    <property type="match status" value="1"/>
</dbReference>
<sequence length="56" mass="6503">MKGDKFSVFYFKNQQLIAVDSINKPADHLQARKWIQTSYTPDLEKLADDSIKLNEC</sequence>
<dbReference type="STRING" id="1189621.A3SI_13372"/>
<dbReference type="Pfam" id="PF14759">
    <property type="entry name" value="Reductase_C"/>
    <property type="match status" value="1"/>
</dbReference>
<dbReference type="PATRIC" id="fig|1189621.3.peg.2784"/>
<dbReference type="SUPFAM" id="SSF55424">
    <property type="entry name" value="FAD/NAD-linked reductases, dimerisation (C-terminal) domain"/>
    <property type="match status" value="1"/>
</dbReference>